<accession>A0A167REB2</accession>
<dbReference type="Proteomes" id="UP000241365">
    <property type="component" value="Segment"/>
</dbReference>
<dbReference type="Pfam" id="PF00334">
    <property type="entry name" value="NDK"/>
    <property type="match status" value="1"/>
</dbReference>
<dbReference type="GeneID" id="80512948"/>
<evidence type="ECO:0000256" key="2">
    <source>
        <dbReference type="ARBA" id="ARBA00008142"/>
    </source>
</evidence>
<dbReference type="GO" id="GO:0004550">
    <property type="term" value="F:nucleoside diphosphate kinase activity"/>
    <property type="evidence" value="ECO:0007669"/>
    <property type="project" value="UniProtKB-EC"/>
</dbReference>
<name>A0A167REB2_9VIRU</name>
<evidence type="ECO:0000256" key="8">
    <source>
        <dbReference type="ARBA" id="ARBA00022777"/>
    </source>
</evidence>
<evidence type="ECO:0000256" key="6">
    <source>
        <dbReference type="ARBA" id="ARBA00022723"/>
    </source>
</evidence>
<dbReference type="Gene3D" id="3.30.70.141">
    <property type="entry name" value="Nucleoside diphosphate kinase-like domain"/>
    <property type="match status" value="1"/>
</dbReference>
<keyword evidence="11" id="KW-0546">Nucleotide metabolism</keyword>
<evidence type="ECO:0000256" key="3">
    <source>
        <dbReference type="ARBA" id="ARBA00012966"/>
    </source>
</evidence>
<keyword evidence="6" id="KW-0479">Metal-binding</keyword>
<dbReference type="GO" id="GO:0046872">
    <property type="term" value="F:metal ion binding"/>
    <property type="evidence" value="ECO:0007669"/>
    <property type="project" value="UniProtKB-KW"/>
</dbReference>
<evidence type="ECO:0000313" key="13">
    <source>
        <dbReference type="EMBL" id="ANB50586.1"/>
    </source>
</evidence>
<keyword evidence="8" id="KW-0418">Kinase</keyword>
<comment type="similarity">
    <text evidence="2">Belongs to the NDK family.</text>
</comment>
<sequence length="129" mass="14833">MEKTLVLIKPDAIARNLVGKIMHRFESKGLKIINMKYWSVAPRTLIERHYIQDKDRPYFSDNCDFMTSGPIISIIYEGQDAVSHVRRLQGTRDIPGTIRGDYVTDIRNNLVHASDSQQSANNEIAIWFP</sequence>
<dbReference type="EC" id="2.7.4.6" evidence="3"/>
<feature type="domain" description="Nucleoside diphosphate kinase-like" evidence="12">
    <location>
        <begin position="1"/>
        <end position="129"/>
    </location>
</feature>
<protein>
    <recommendedName>
        <fullName evidence="4">Nucleoside diphosphate kinase</fullName>
        <ecNumber evidence="3">2.7.4.6</ecNumber>
    </recommendedName>
</protein>
<dbReference type="CDD" id="cd04413">
    <property type="entry name" value="NDPk_I"/>
    <property type="match status" value="1"/>
</dbReference>
<dbReference type="GO" id="GO:0006183">
    <property type="term" value="P:GTP biosynthetic process"/>
    <property type="evidence" value="ECO:0007669"/>
    <property type="project" value="InterPro"/>
</dbReference>
<dbReference type="GO" id="GO:0005524">
    <property type="term" value="F:ATP binding"/>
    <property type="evidence" value="ECO:0007669"/>
    <property type="project" value="UniProtKB-KW"/>
</dbReference>
<dbReference type="InterPro" id="IPR036850">
    <property type="entry name" value="NDK-like_dom_sf"/>
</dbReference>
<evidence type="ECO:0000256" key="10">
    <source>
        <dbReference type="ARBA" id="ARBA00022842"/>
    </source>
</evidence>
<evidence type="ECO:0000256" key="5">
    <source>
        <dbReference type="ARBA" id="ARBA00022679"/>
    </source>
</evidence>
<dbReference type="PRINTS" id="PR01243">
    <property type="entry name" value="NUCDPKINASE"/>
</dbReference>
<evidence type="ECO:0000256" key="9">
    <source>
        <dbReference type="ARBA" id="ARBA00022840"/>
    </source>
</evidence>
<evidence type="ECO:0000256" key="11">
    <source>
        <dbReference type="ARBA" id="ARBA00023080"/>
    </source>
</evidence>
<dbReference type="GO" id="GO:0006241">
    <property type="term" value="P:CTP biosynthetic process"/>
    <property type="evidence" value="ECO:0007669"/>
    <property type="project" value="InterPro"/>
</dbReference>
<evidence type="ECO:0000256" key="4">
    <source>
        <dbReference type="ARBA" id="ARBA00017632"/>
    </source>
</evidence>
<dbReference type="PROSITE" id="PS51374">
    <property type="entry name" value="NDPK_LIKE"/>
    <property type="match status" value="1"/>
</dbReference>
<dbReference type="RefSeq" id="YP_010776337.1">
    <property type="nucleotide sequence ID" value="NC_075034.1"/>
</dbReference>
<evidence type="ECO:0000256" key="1">
    <source>
        <dbReference type="ARBA" id="ARBA00001946"/>
    </source>
</evidence>
<evidence type="ECO:0000259" key="12">
    <source>
        <dbReference type="SMART" id="SM00562"/>
    </source>
</evidence>
<proteinExistence type="inferred from homology"/>
<evidence type="ECO:0000313" key="14">
    <source>
        <dbReference type="Proteomes" id="UP000241365"/>
    </source>
</evidence>
<comment type="cofactor">
    <cofactor evidence="1">
        <name>Mg(2+)</name>
        <dbReference type="ChEBI" id="CHEBI:18420"/>
    </cofactor>
</comment>
<dbReference type="EMBL" id="KU877344">
    <property type="protein sequence ID" value="ANB50586.1"/>
    <property type="molecule type" value="Genomic_DNA"/>
</dbReference>
<keyword evidence="14" id="KW-1185">Reference proteome</keyword>
<keyword evidence="7" id="KW-0547">Nucleotide-binding</keyword>
<keyword evidence="5" id="KW-0808">Transferase</keyword>
<dbReference type="InterPro" id="IPR034907">
    <property type="entry name" value="NDK-like_dom"/>
</dbReference>
<dbReference type="KEGG" id="vg:80512948"/>
<organism evidence="13 14">
    <name type="scientific">Powai lake megavirus</name>
    <dbReference type="NCBI Taxonomy" id="1842663"/>
    <lineage>
        <taxon>Viruses</taxon>
        <taxon>Varidnaviria</taxon>
        <taxon>Bamfordvirae</taxon>
        <taxon>Nucleocytoviricota</taxon>
        <taxon>Megaviricetes</taxon>
        <taxon>Imitervirales</taxon>
        <taxon>Mimiviridae</taxon>
        <taxon>Megamimivirinae</taxon>
        <taxon>Megavirus</taxon>
        <taxon>Megavirus powaiense</taxon>
    </lineage>
</organism>
<dbReference type="FunFam" id="3.30.70.141:FF:000003">
    <property type="entry name" value="Nucleoside diphosphate kinase"/>
    <property type="match status" value="1"/>
</dbReference>
<dbReference type="SUPFAM" id="SSF54919">
    <property type="entry name" value="Nucleoside diphosphate kinase, NDK"/>
    <property type="match status" value="1"/>
</dbReference>
<reference evidence="13 14" key="1">
    <citation type="journal article" date="2016" name="Genome Announc.">
        <title>Complete Genome Sequence of a New Megavirus Family Member Isolated from an Inland Water Lake for the First Time in India.</title>
        <authorList>
            <person name="Chatterjee A."/>
            <person name="Ali F."/>
            <person name="Bange D."/>
            <person name="Kondabagil K."/>
        </authorList>
    </citation>
    <scope>NUCLEOTIDE SEQUENCE [LARGE SCALE GENOMIC DNA]</scope>
    <source>
        <strain evidence="13">1</strain>
    </source>
</reference>
<keyword evidence="9" id="KW-0067">ATP-binding</keyword>
<evidence type="ECO:0000256" key="7">
    <source>
        <dbReference type="ARBA" id="ARBA00022741"/>
    </source>
</evidence>
<keyword evidence="10" id="KW-0460">Magnesium</keyword>
<dbReference type="GO" id="GO:0006228">
    <property type="term" value="P:UTP biosynthetic process"/>
    <property type="evidence" value="ECO:0007669"/>
    <property type="project" value="InterPro"/>
</dbReference>
<dbReference type="InterPro" id="IPR001564">
    <property type="entry name" value="Nucleoside_diP_kinase"/>
</dbReference>
<dbReference type="PANTHER" id="PTHR11349">
    <property type="entry name" value="NUCLEOSIDE DIPHOSPHATE KINASE"/>
    <property type="match status" value="1"/>
</dbReference>
<dbReference type="SMART" id="SM00562">
    <property type="entry name" value="NDK"/>
    <property type="match status" value="1"/>
</dbReference>